<dbReference type="SUPFAM" id="SSF55073">
    <property type="entry name" value="Nucleotide cyclase"/>
    <property type="match status" value="1"/>
</dbReference>
<dbReference type="AlphaFoldDB" id="A0A4Q7YCK7"/>
<dbReference type="SUPFAM" id="SSF141868">
    <property type="entry name" value="EAL domain-like"/>
    <property type="match status" value="1"/>
</dbReference>
<dbReference type="PANTHER" id="PTHR33121:SF70">
    <property type="entry name" value="SIGNALING PROTEIN YKOW"/>
    <property type="match status" value="1"/>
</dbReference>
<name>A0A4Q7YCK7_9ACTN</name>
<dbReference type="InterPro" id="IPR043128">
    <property type="entry name" value="Rev_trsase/Diguanyl_cyclase"/>
</dbReference>
<protein>
    <submittedName>
        <fullName evidence="4">Diguanylate cyclase (GGDEF)-like protein</fullName>
    </submittedName>
</protein>
<feature type="domain" description="EAL" evidence="2">
    <location>
        <begin position="380"/>
        <end position="633"/>
    </location>
</feature>
<dbReference type="OrthoDB" id="23692at2"/>
<proteinExistence type="predicted"/>
<dbReference type="InterPro" id="IPR000160">
    <property type="entry name" value="GGDEF_dom"/>
</dbReference>
<dbReference type="Pfam" id="PF00563">
    <property type="entry name" value="EAL"/>
    <property type="match status" value="1"/>
</dbReference>
<evidence type="ECO:0000256" key="1">
    <source>
        <dbReference type="SAM" id="Phobius"/>
    </source>
</evidence>
<dbReference type="Gene3D" id="3.30.70.270">
    <property type="match status" value="1"/>
</dbReference>
<feature type="domain" description="GGDEF" evidence="3">
    <location>
        <begin position="239"/>
        <end position="371"/>
    </location>
</feature>
<evidence type="ECO:0000313" key="5">
    <source>
        <dbReference type="Proteomes" id="UP000292507"/>
    </source>
</evidence>
<dbReference type="InterPro" id="IPR001633">
    <property type="entry name" value="EAL_dom"/>
</dbReference>
<dbReference type="PROSITE" id="PS50883">
    <property type="entry name" value="EAL"/>
    <property type="match status" value="1"/>
</dbReference>
<dbReference type="PROSITE" id="PS50887">
    <property type="entry name" value="GGDEF"/>
    <property type="match status" value="1"/>
</dbReference>
<dbReference type="InterPro" id="IPR029787">
    <property type="entry name" value="Nucleotide_cyclase"/>
</dbReference>
<dbReference type="InterPro" id="IPR035919">
    <property type="entry name" value="EAL_sf"/>
</dbReference>
<dbReference type="CDD" id="cd01949">
    <property type="entry name" value="GGDEF"/>
    <property type="match status" value="1"/>
</dbReference>
<evidence type="ECO:0000259" key="2">
    <source>
        <dbReference type="PROSITE" id="PS50883"/>
    </source>
</evidence>
<dbReference type="PANTHER" id="PTHR33121">
    <property type="entry name" value="CYCLIC DI-GMP PHOSPHODIESTERASE PDEF"/>
    <property type="match status" value="1"/>
</dbReference>
<organism evidence="4 5">
    <name type="scientific">Blastococcus saxobsidens</name>
    <dbReference type="NCBI Taxonomy" id="138336"/>
    <lineage>
        <taxon>Bacteria</taxon>
        <taxon>Bacillati</taxon>
        <taxon>Actinomycetota</taxon>
        <taxon>Actinomycetes</taxon>
        <taxon>Geodermatophilales</taxon>
        <taxon>Geodermatophilaceae</taxon>
        <taxon>Blastococcus</taxon>
    </lineage>
</organism>
<dbReference type="Pfam" id="PF00990">
    <property type="entry name" value="GGDEF"/>
    <property type="match status" value="1"/>
</dbReference>
<sequence>MSRLFTSWRLLAAALGVAMVGVGVLAVQLQQQDRERALAAVVAEAAIINELLVEVELPVDAARMSALPASTVARIDQGVSYLQEDGRIVGLQLFAPDGRLLYSDTEDADPLSDDETALLGKVLAGEPQVEFEHDAGRALPTATVLSEPSGADHRPSGLVSEILLPQAQVAEELAATSQRLFVTAGALLISLFAAVLGGRRRLKRREHEALHDSLTGLGNRAMLLQADRALTGRGRSSDAGSALLLLDLDGFKDVNDTLGHAVGDRLLVEVAHALRASMRSGDLATRLGGDEFAVLLRHVTDPETATQRAREVASRLERPFAVDGVTLEVGVSIGVALRPWHGDDIGTLLQRADVAMYRAKREGSGVRLYEPADQPGDDIRLELLAELRGAIERGELRLHFQPKIALRTGRTIGFEALVRWQHPERGLLLPAAFLPAAERTALMRPLTDWVLREAIRSCAGWRAAGWDVDVAVNVSPSTLLDEDFPTLVTGLLAAEALPGHALELEITETAAMVDPQRTADTLLRLQAMGVRVSIDDFGAGYTSLSYLKNLPISALKVDRGFVTNLLTDRADEAVTRTVVQLAHDLGLLVVAEGVETAEVQQRLVELGCDEAQGYVIARPMEPSSVLDWLADASRTTAPVVGGRSAPAALPG</sequence>
<dbReference type="InterPro" id="IPR050706">
    <property type="entry name" value="Cyclic-di-GMP_PDE-like"/>
</dbReference>
<keyword evidence="1" id="KW-1133">Transmembrane helix</keyword>
<feature type="transmembrane region" description="Helical" evidence="1">
    <location>
        <begin position="180"/>
        <end position="198"/>
    </location>
</feature>
<dbReference type="NCBIfam" id="TIGR00254">
    <property type="entry name" value="GGDEF"/>
    <property type="match status" value="1"/>
</dbReference>
<comment type="caution">
    <text evidence="4">The sequence shown here is derived from an EMBL/GenBank/DDBJ whole genome shotgun (WGS) entry which is preliminary data.</text>
</comment>
<dbReference type="CDD" id="cd01948">
    <property type="entry name" value="EAL"/>
    <property type="match status" value="1"/>
</dbReference>
<keyword evidence="1" id="KW-0812">Transmembrane</keyword>
<evidence type="ECO:0000313" key="4">
    <source>
        <dbReference type="EMBL" id="RZU33949.1"/>
    </source>
</evidence>
<reference evidence="4 5" key="1">
    <citation type="submission" date="2019-02" db="EMBL/GenBank/DDBJ databases">
        <title>Sequencing the genomes of 1000 actinobacteria strains.</title>
        <authorList>
            <person name="Klenk H.-P."/>
        </authorList>
    </citation>
    <scope>NUCLEOTIDE SEQUENCE [LARGE SCALE GENOMIC DNA]</scope>
    <source>
        <strain evidence="4 5">DSM 44509</strain>
    </source>
</reference>
<dbReference type="Gene3D" id="3.20.20.450">
    <property type="entry name" value="EAL domain"/>
    <property type="match status" value="1"/>
</dbReference>
<evidence type="ECO:0000259" key="3">
    <source>
        <dbReference type="PROSITE" id="PS50887"/>
    </source>
</evidence>
<dbReference type="EMBL" id="SHKV01000001">
    <property type="protein sequence ID" value="RZU33949.1"/>
    <property type="molecule type" value="Genomic_DNA"/>
</dbReference>
<keyword evidence="1" id="KW-0472">Membrane</keyword>
<dbReference type="GO" id="GO:0071111">
    <property type="term" value="F:cyclic-guanylate-specific phosphodiesterase activity"/>
    <property type="evidence" value="ECO:0007669"/>
    <property type="project" value="InterPro"/>
</dbReference>
<dbReference type="RefSeq" id="WP_104529160.1">
    <property type="nucleotide sequence ID" value="NZ_POQT01000023.1"/>
</dbReference>
<dbReference type="Proteomes" id="UP000292507">
    <property type="component" value="Unassembled WGS sequence"/>
</dbReference>
<gene>
    <name evidence="4" type="ORF">BKA19_3694</name>
</gene>
<accession>A0A4Q7YCK7</accession>
<keyword evidence="5" id="KW-1185">Reference proteome</keyword>
<dbReference type="SMART" id="SM00267">
    <property type="entry name" value="GGDEF"/>
    <property type="match status" value="1"/>
</dbReference>
<dbReference type="SMART" id="SM00052">
    <property type="entry name" value="EAL"/>
    <property type="match status" value="1"/>
</dbReference>